<evidence type="ECO:0000256" key="3">
    <source>
        <dbReference type="ARBA" id="ARBA00022694"/>
    </source>
</evidence>
<dbReference type="AlphaFoldDB" id="A0A8X8H303"/>
<comment type="caution">
    <text evidence="11">The sequence shown here is derived from an EMBL/GenBank/DDBJ whole genome shotgun (WGS) entry which is preliminary data.</text>
</comment>
<organism evidence="11 12">
    <name type="scientific">Fertoeibacter niger</name>
    <dbReference type="NCBI Taxonomy" id="2656921"/>
    <lineage>
        <taxon>Bacteria</taxon>
        <taxon>Pseudomonadati</taxon>
        <taxon>Pseudomonadota</taxon>
        <taxon>Alphaproteobacteria</taxon>
        <taxon>Rhodobacterales</taxon>
        <taxon>Paracoccaceae</taxon>
        <taxon>Fertoeibacter</taxon>
    </lineage>
</organism>
<dbReference type="PROSITE" id="PS51257">
    <property type="entry name" value="PROKAR_LIPOPROTEIN"/>
    <property type="match status" value="1"/>
</dbReference>
<keyword evidence="8" id="KW-0694">RNA-binding</keyword>
<proteinExistence type="inferred from homology"/>
<dbReference type="Gene3D" id="3.30.460.10">
    <property type="entry name" value="Beta Polymerase, domain 2"/>
    <property type="match status" value="1"/>
</dbReference>
<dbReference type="InterPro" id="IPR002646">
    <property type="entry name" value="PolA_pol_head_dom"/>
</dbReference>
<keyword evidence="7" id="KW-0460">Magnesium</keyword>
<accession>A0A8X8H303</accession>
<dbReference type="SUPFAM" id="SSF81301">
    <property type="entry name" value="Nucleotidyltransferase"/>
    <property type="match status" value="1"/>
</dbReference>
<evidence type="ECO:0000256" key="6">
    <source>
        <dbReference type="ARBA" id="ARBA00022741"/>
    </source>
</evidence>
<evidence type="ECO:0000256" key="1">
    <source>
        <dbReference type="ARBA" id="ARBA00001946"/>
    </source>
</evidence>
<dbReference type="EMBL" id="WHUT02000007">
    <property type="protein sequence ID" value="NUB45374.1"/>
    <property type="molecule type" value="Genomic_DNA"/>
</dbReference>
<dbReference type="PANTHER" id="PTHR46173:SF1">
    <property type="entry name" value="CCA TRNA NUCLEOTIDYLTRANSFERASE 1, MITOCHONDRIAL"/>
    <property type="match status" value="1"/>
</dbReference>
<dbReference type="InterPro" id="IPR043519">
    <property type="entry name" value="NT_sf"/>
</dbReference>
<gene>
    <name evidence="11" type="ORF">GEU84_013325</name>
</gene>
<dbReference type="RefSeq" id="WP_152826839.1">
    <property type="nucleotide sequence ID" value="NZ_WHUT02000007.1"/>
</dbReference>
<evidence type="ECO:0000259" key="10">
    <source>
        <dbReference type="Pfam" id="PF12627"/>
    </source>
</evidence>
<dbReference type="GO" id="GO:0000166">
    <property type="term" value="F:nucleotide binding"/>
    <property type="evidence" value="ECO:0007669"/>
    <property type="project" value="UniProtKB-KW"/>
</dbReference>
<comment type="cofactor">
    <cofactor evidence="1">
        <name>Mg(2+)</name>
        <dbReference type="ChEBI" id="CHEBI:18420"/>
    </cofactor>
</comment>
<feature type="domain" description="tRNA nucleotidyltransferase/poly(A) polymerase RNA and SrmB- binding" evidence="10">
    <location>
        <begin position="185"/>
        <end position="239"/>
    </location>
</feature>
<evidence type="ECO:0000256" key="2">
    <source>
        <dbReference type="ARBA" id="ARBA00022679"/>
    </source>
</evidence>
<evidence type="ECO:0000256" key="5">
    <source>
        <dbReference type="ARBA" id="ARBA00022723"/>
    </source>
</evidence>
<reference evidence="11" key="1">
    <citation type="submission" date="2020-05" db="EMBL/GenBank/DDBJ databases">
        <title>Fertoebacter nigrum gen. nov., sp. nov., a new member of the family Rhodobacteraceae.</title>
        <authorList>
            <person name="Szuroczki S."/>
            <person name="Abbaszade G."/>
            <person name="Buni D."/>
            <person name="Schumann P."/>
            <person name="Toth E."/>
        </authorList>
    </citation>
    <scope>NUCLEOTIDE SEQUENCE</scope>
    <source>
        <strain evidence="11">RG-N-1a</strain>
    </source>
</reference>
<keyword evidence="12" id="KW-1185">Reference proteome</keyword>
<dbReference type="GO" id="GO:0008033">
    <property type="term" value="P:tRNA processing"/>
    <property type="evidence" value="ECO:0007669"/>
    <property type="project" value="UniProtKB-KW"/>
</dbReference>
<dbReference type="Pfam" id="PF12627">
    <property type="entry name" value="PolyA_pol_RNAbd"/>
    <property type="match status" value="1"/>
</dbReference>
<evidence type="ECO:0000259" key="9">
    <source>
        <dbReference type="Pfam" id="PF01743"/>
    </source>
</evidence>
<dbReference type="InterPro" id="IPR032828">
    <property type="entry name" value="PolyA_RNA-bd"/>
</dbReference>
<dbReference type="SUPFAM" id="SSF81891">
    <property type="entry name" value="Poly A polymerase C-terminal region-like"/>
    <property type="match status" value="1"/>
</dbReference>
<keyword evidence="2 8" id="KW-0808">Transferase</keyword>
<dbReference type="CDD" id="cd05398">
    <property type="entry name" value="NT_ClassII-CCAase"/>
    <property type="match status" value="1"/>
</dbReference>
<dbReference type="Proteomes" id="UP000484076">
    <property type="component" value="Unassembled WGS sequence"/>
</dbReference>
<evidence type="ECO:0000313" key="11">
    <source>
        <dbReference type="EMBL" id="NUB45374.1"/>
    </source>
</evidence>
<dbReference type="GO" id="GO:0000049">
    <property type="term" value="F:tRNA binding"/>
    <property type="evidence" value="ECO:0007669"/>
    <property type="project" value="TreeGrafter"/>
</dbReference>
<keyword evidence="5" id="KW-0479">Metal-binding</keyword>
<keyword evidence="6" id="KW-0547">Nucleotide-binding</keyword>
<evidence type="ECO:0000313" key="12">
    <source>
        <dbReference type="Proteomes" id="UP000484076"/>
    </source>
</evidence>
<dbReference type="Gene3D" id="1.10.3090.10">
    <property type="entry name" value="cca-adding enzyme, domain 2"/>
    <property type="match status" value="1"/>
</dbReference>
<keyword evidence="3" id="KW-0819">tRNA processing</keyword>
<sequence>MRVTGEWLTNPATQAVCAALTGAGHQALFVGGCVRNALLGEAVGDIDIATDARPEAVTVLAETAGFRAVPTGLDHGTVTVIAGGVAHEVTTFRRDVATDGRHAVVAFASDVAEDAARRDFTMNALYATAEGAVIDPLGGLPDLLARRVRFVGDPDARITEDYLRILRFFRFHAVYGDVAAGLDAEGLAACAAHAAGIDTLSRERVGSEMRKLLAARDPAPAVAAMAQAGVLARVLPGADARALPVLVHLEGGMPPRWPRRLAVLGGADATAQLRLSRVEATEQALIRAGIEGMQGAGELGYRHGTALAADIILTRAALLELLPPPGWEADAAHGAASRFPVRAADLPGLGGPALGARLRAMEAAWIGSGFALTRGELLSLPG</sequence>
<dbReference type="PANTHER" id="PTHR46173">
    <property type="entry name" value="CCA TRNA NUCLEOTIDYLTRANSFERASE 1, MITOCHONDRIAL"/>
    <property type="match status" value="1"/>
</dbReference>
<evidence type="ECO:0000256" key="4">
    <source>
        <dbReference type="ARBA" id="ARBA00022695"/>
    </source>
</evidence>
<dbReference type="GO" id="GO:0046872">
    <property type="term" value="F:metal ion binding"/>
    <property type="evidence" value="ECO:0007669"/>
    <property type="project" value="UniProtKB-KW"/>
</dbReference>
<dbReference type="GO" id="GO:0016779">
    <property type="term" value="F:nucleotidyltransferase activity"/>
    <property type="evidence" value="ECO:0007669"/>
    <property type="project" value="UniProtKB-KW"/>
</dbReference>
<protein>
    <submittedName>
        <fullName evidence="11">CCA tRNA nucleotidyltransferase</fullName>
    </submittedName>
</protein>
<name>A0A8X8H303_9RHOB</name>
<comment type="similarity">
    <text evidence="8">Belongs to the tRNA nucleotidyltransferase/poly(A) polymerase family.</text>
</comment>
<evidence type="ECO:0000256" key="7">
    <source>
        <dbReference type="ARBA" id="ARBA00022842"/>
    </source>
</evidence>
<dbReference type="InterPro" id="IPR050264">
    <property type="entry name" value="Bact_CCA-adding_enz_type3_sf"/>
</dbReference>
<keyword evidence="4" id="KW-0548">Nucleotidyltransferase</keyword>
<evidence type="ECO:0000256" key="8">
    <source>
        <dbReference type="RuleBase" id="RU003953"/>
    </source>
</evidence>
<feature type="domain" description="Poly A polymerase head" evidence="9">
    <location>
        <begin position="29"/>
        <end position="149"/>
    </location>
</feature>
<dbReference type="Pfam" id="PF01743">
    <property type="entry name" value="PolyA_pol"/>
    <property type="match status" value="1"/>
</dbReference>